<name>A0A3B4U8B5_SERDU</name>
<dbReference type="Pfam" id="PF07686">
    <property type="entry name" value="V-set"/>
    <property type="match status" value="1"/>
</dbReference>
<proteinExistence type="predicted"/>
<evidence type="ECO:0000256" key="2">
    <source>
        <dbReference type="ARBA" id="ARBA00022729"/>
    </source>
</evidence>
<keyword evidence="6" id="KW-0393">Immunoglobulin domain</keyword>
<dbReference type="AlphaFoldDB" id="A0A3B4U8B5"/>
<dbReference type="InterPro" id="IPR013783">
    <property type="entry name" value="Ig-like_fold"/>
</dbReference>
<dbReference type="PANTHER" id="PTHR24100:SF151">
    <property type="entry name" value="ICOS LIGAND"/>
    <property type="match status" value="1"/>
</dbReference>
<evidence type="ECO:0000256" key="4">
    <source>
        <dbReference type="ARBA" id="ARBA00023157"/>
    </source>
</evidence>
<evidence type="ECO:0000256" key="3">
    <source>
        <dbReference type="ARBA" id="ARBA00023136"/>
    </source>
</evidence>
<dbReference type="InterPro" id="IPR003599">
    <property type="entry name" value="Ig_sub"/>
</dbReference>
<evidence type="ECO:0000256" key="7">
    <source>
        <dbReference type="SAM" id="MobiDB-lite"/>
    </source>
</evidence>
<feature type="transmembrane region" description="Helical" evidence="8">
    <location>
        <begin position="253"/>
        <end position="276"/>
    </location>
</feature>
<dbReference type="OMA" id="TIVWILP"/>
<reference evidence="10" key="1">
    <citation type="submission" date="2025-08" db="UniProtKB">
        <authorList>
            <consortium name="Ensembl"/>
        </authorList>
    </citation>
    <scope>IDENTIFICATION</scope>
</reference>
<dbReference type="STRING" id="41447.ENSSDUP00000014891"/>
<feature type="region of interest" description="Disordered" evidence="7">
    <location>
        <begin position="224"/>
        <end position="246"/>
    </location>
</feature>
<keyword evidence="8" id="KW-0812">Transmembrane</keyword>
<evidence type="ECO:0000256" key="6">
    <source>
        <dbReference type="ARBA" id="ARBA00023319"/>
    </source>
</evidence>
<evidence type="ECO:0000259" key="9">
    <source>
        <dbReference type="PROSITE" id="PS50835"/>
    </source>
</evidence>
<accession>A0A3B4U8B5</accession>
<evidence type="ECO:0000313" key="11">
    <source>
        <dbReference type="Proteomes" id="UP000261420"/>
    </source>
</evidence>
<dbReference type="GO" id="GO:0050852">
    <property type="term" value="P:T cell receptor signaling pathway"/>
    <property type="evidence" value="ECO:0007669"/>
    <property type="project" value="TreeGrafter"/>
</dbReference>
<dbReference type="GeneTree" id="ENSGT01050000244843"/>
<keyword evidence="3 8" id="KW-0472">Membrane</keyword>
<keyword evidence="11" id="KW-1185">Reference proteome</keyword>
<dbReference type="InterPro" id="IPR036179">
    <property type="entry name" value="Ig-like_dom_sf"/>
</dbReference>
<dbReference type="PANTHER" id="PTHR24100">
    <property type="entry name" value="BUTYROPHILIN"/>
    <property type="match status" value="1"/>
</dbReference>
<evidence type="ECO:0000256" key="8">
    <source>
        <dbReference type="SAM" id="Phobius"/>
    </source>
</evidence>
<dbReference type="GO" id="GO:0050863">
    <property type="term" value="P:regulation of T cell activation"/>
    <property type="evidence" value="ECO:0007669"/>
    <property type="project" value="UniProtKB-ARBA"/>
</dbReference>
<dbReference type="FunFam" id="2.60.40.10:FF:000142">
    <property type="entry name" value="V-set domain-containing T-cell activation inhibitor 1"/>
    <property type="match status" value="1"/>
</dbReference>
<protein>
    <recommendedName>
        <fullName evidence="9">Ig-like domain-containing protein</fullName>
    </recommendedName>
</protein>
<dbReference type="GO" id="GO:0001817">
    <property type="term" value="P:regulation of cytokine production"/>
    <property type="evidence" value="ECO:0007669"/>
    <property type="project" value="TreeGrafter"/>
</dbReference>
<keyword evidence="2" id="KW-0732">Signal</keyword>
<evidence type="ECO:0000256" key="5">
    <source>
        <dbReference type="ARBA" id="ARBA00023180"/>
    </source>
</evidence>
<reference evidence="10" key="2">
    <citation type="submission" date="2025-09" db="UniProtKB">
        <authorList>
            <consortium name="Ensembl"/>
        </authorList>
    </citation>
    <scope>IDENTIFICATION</scope>
</reference>
<keyword evidence="5" id="KW-0325">Glycoprotein</keyword>
<feature type="domain" description="Ig-like" evidence="9">
    <location>
        <begin position="93"/>
        <end position="203"/>
    </location>
</feature>
<dbReference type="InterPro" id="IPR050504">
    <property type="entry name" value="IgSF_BTN/MOG"/>
</dbReference>
<evidence type="ECO:0000256" key="1">
    <source>
        <dbReference type="ARBA" id="ARBA00004370"/>
    </source>
</evidence>
<dbReference type="GO" id="GO:0009897">
    <property type="term" value="C:external side of plasma membrane"/>
    <property type="evidence" value="ECO:0007669"/>
    <property type="project" value="TreeGrafter"/>
</dbReference>
<organism evidence="10 11">
    <name type="scientific">Seriola dumerili</name>
    <name type="common">Greater amberjack</name>
    <name type="synonym">Caranx dumerili</name>
    <dbReference type="NCBI Taxonomy" id="41447"/>
    <lineage>
        <taxon>Eukaryota</taxon>
        <taxon>Metazoa</taxon>
        <taxon>Chordata</taxon>
        <taxon>Craniata</taxon>
        <taxon>Vertebrata</taxon>
        <taxon>Euteleostomi</taxon>
        <taxon>Actinopterygii</taxon>
        <taxon>Neopterygii</taxon>
        <taxon>Teleostei</taxon>
        <taxon>Neoteleostei</taxon>
        <taxon>Acanthomorphata</taxon>
        <taxon>Carangaria</taxon>
        <taxon>Carangiformes</taxon>
        <taxon>Carangidae</taxon>
        <taxon>Seriola</taxon>
    </lineage>
</organism>
<keyword evidence="8" id="KW-1133">Transmembrane helix</keyword>
<dbReference type="GO" id="GO:1903037">
    <property type="term" value="P:regulation of leukocyte cell-cell adhesion"/>
    <property type="evidence" value="ECO:0007669"/>
    <property type="project" value="UniProtKB-ARBA"/>
</dbReference>
<dbReference type="GO" id="GO:0005102">
    <property type="term" value="F:signaling receptor binding"/>
    <property type="evidence" value="ECO:0007669"/>
    <property type="project" value="TreeGrafter"/>
</dbReference>
<dbReference type="Ensembl" id="ENSSDUT00000015175.1">
    <property type="protein sequence ID" value="ENSSDUP00000014891.1"/>
    <property type="gene ID" value="ENSSDUG00000010878.1"/>
</dbReference>
<dbReference type="InterPro" id="IPR007110">
    <property type="entry name" value="Ig-like_dom"/>
</dbReference>
<sequence>MPVQHTLIGARSSPLPRLSWSRLTDVGKRDSRSETSLFSRKGFETVQSRSVCPATVDPSPSQILMLEVNFEEFMYTSSLWTFFLLLASVSCSPVKGAHQIIGSSQPIITAPGDDVILPCHLDPPLDLRRFTVEWSKPDLKPDPSDPLGWVDYVHLYRYGREDLEMKLLSYVSRTKLFTDELKRGNISLKILNVTSADEGRYRCFIPKLKRGSIIRLVVDPNLKTQTTETPPRNLPTPDPGDRTDSKGDQTRTIVWILPVVLLVLLILAAGVSGYLVRRRRQKLDGVKYDAASSNPV</sequence>
<keyword evidence="4" id="KW-1015">Disulfide bond</keyword>
<comment type="subcellular location">
    <subcellularLocation>
        <location evidence="1">Membrane</location>
    </subcellularLocation>
</comment>
<dbReference type="SMART" id="SM00409">
    <property type="entry name" value="IG"/>
    <property type="match status" value="1"/>
</dbReference>
<evidence type="ECO:0000313" key="10">
    <source>
        <dbReference type="Ensembl" id="ENSSDUP00000014891.1"/>
    </source>
</evidence>
<dbReference type="InterPro" id="IPR013106">
    <property type="entry name" value="Ig_V-set"/>
</dbReference>
<dbReference type="SUPFAM" id="SSF48726">
    <property type="entry name" value="Immunoglobulin"/>
    <property type="match status" value="1"/>
</dbReference>
<dbReference type="PROSITE" id="PS50835">
    <property type="entry name" value="IG_LIKE"/>
    <property type="match status" value="1"/>
</dbReference>
<dbReference type="Gene3D" id="2.60.40.10">
    <property type="entry name" value="Immunoglobulins"/>
    <property type="match status" value="1"/>
</dbReference>
<dbReference type="Proteomes" id="UP000261420">
    <property type="component" value="Unplaced"/>
</dbReference>